<name>A0A059FFQ8_9PROT</name>
<evidence type="ECO:0000313" key="3">
    <source>
        <dbReference type="Proteomes" id="UP000025171"/>
    </source>
</evidence>
<dbReference type="RefSeq" id="WP_035618284.1">
    <property type="nucleotide sequence ID" value="NZ_ARYK01000008.1"/>
</dbReference>
<dbReference type="PATRIC" id="fig|1280950.3.peg.2940"/>
<accession>A0A059FFQ8</accession>
<dbReference type="EMBL" id="ARYK01000008">
    <property type="protein sequence ID" value="KCZ89465.1"/>
    <property type="molecule type" value="Genomic_DNA"/>
</dbReference>
<organism evidence="2 3">
    <name type="scientific">Hyphomonas johnsonii MHS-2</name>
    <dbReference type="NCBI Taxonomy" id="1280950"/>
    <lineage>
        <taxon>Bacteria</taxon>
        <taxon>Pseudomonadati</taxon>
        <taxon>Pseudomonadota</taxon>
        <taxon>Alphaproteobacteria</taxon>
        <taxon>Hyphomonadales</taxon>
        <taxon>Hyphomonadaceae</taxon>
        <taxon>Hyphomonas</taxon>
    </lineage>
</organism>
<feature type="domain" description="YdhG-like" evidence="1">
    <location>
        <begin position="28"/>
        <end position="129"/>
    </location>
</feature>
<dbReference type="eggNOG" id="ENOG5032S5R">
    <property type="taxonomic scope" value="Bacteria"/>
</dbReference>
<evidence type="ECO:0000259" key="1">
    <source>
        <dbReference type="Pfam" id="PF08818"/>
    </source>
</evidence>
<dbReference type="STRING" id="1280950.HJO_14642"/>
<gene>
    <name evidence="2" type="ORF">HJO_14642</name>
</gene>
<sequence>MAGADNKTQPTAISPAAFIASLDDPRRKADAGVLLSWFEDVTGLEARMWGPSIIGFGRYRYKYATGREGEFLMTGFSPRKAAMSIYILPGYREMGDKLARLGKHKTGASCLYVKSLADIDLAVLREMVEDGLAYMRRTYETWDT</sequence>
<dbReference type="InterPro" id="IPR014922">
    <property type="entry name" value="YdhG-like"/>
</dbReference>
<evidence type="ECO:0000313" key="2">
    <source>
        <dbReference type="EMBL" id="KCZ89465.1"/>
    </source>
</evidence>
<proteinExistence type="predicted"/>
<dbReference type="OrthoDB" id="5951444at2"/>
<comment type="caution">
    <text evidence="2">The sequence shown here is derived from an EMBL/GenBank/DDBJ whole genome shotgun (WGS) entry which is preliminary data.</text>
</comment>
<keyword evidence="3" id="KW-1185">Reference proteome</keyword>
<dbReference type="Pfam" id="PF08818">
    <property type="entry name" value="DUF1801"/>
    <property type="match status" value="1"/>
</dbReference>
<protein>
    <recommendedName>
        <fullName evidence="1">YdhG-like domain-containing protein</fullName>
    </recommendedName>
</protein>
<dbReference type="Proteomes" id="UP000025171">
    <property type="component" value="Unassembled WGS sequence"/>
</dbReference>
<reference evidence="2 3" key="1">
    <citation type="journal article" date="2014" name="Antonie Van Leeuwenhoek">
        <title>Hyphomonas beringensis sp. nov. and Hyphomonas chukchiensis sp. nov., isolated from surface seawater of the Bering Sea and Chukchi Sea.</title>
        <authorList>
            <person name="Li C."/>
            <person name="Lai Q."/>
            <person name="Li G."/>
            <person name="Dong C."/>
            <person name="Wang J."/>
            <person name="Liao Y."/>
            <person name="Shao Z."/>
        </authorList>
    </citation>
    <scope>NUCLEOTIDE SEQUENCE [LARGE SCALE GENOMIC DNA]</scope>
    <source>
        <strain evidence="2 3">MHS-2</strain>
    </source>
</reference>
<dbReference type="AlphaFoldDB" id="A0A059FFQ8"/>